<feature type="region of interest" description="Disordered" evidence="6">
    <location>
        <begin position="103"/>
        <end position="157"/>
    </location>
</feature>
<gene>
    <name evidence="8" type="ORF">E6O75_ATG01085</name>
</gene>
<keyword evidence="9" id="KW-1185">Reference proteome</keyword>
<keyword evidence="5 7" id="KW-0472">Membrane</keyword>
<feature type="compositionally biased region" description="Basic residues" evidence="6">
    <location>
        <begin position="109"/>
        <end position="126"/>
    </location>
</feature>
<protein>
    <submittedName>
        <fullName evidence="8">Uncharacterized protein</fullName>
    </submittedName>
</protein>
<organism evidence="8 9">
    <name type="scientific">Venturia nashicola</name>
    <dbReference type="NCBI Taxonomy" id="86259"/>
    <lineage>
        <taxon>Eukaryota</taxon>
        <taxon>Fungi</taxon>
        <taxon>Dikarya</taxon>
        <taxon>Ascomycota</taxon>
        <taxon>Pezizomycotina</taxon>
        <taxon>Dothideomycetes</taxon>
        <taxon>Pleosporomycetidae</taxon>
        <taxon>Venturiales</taxon>
        <taxon>Venturiaceae</taxon>
        <taxon>Venturia</taxon>
    </lineage>
</organism>
<feature type="compositionally biased region" description="Basic and acidic residues" evidence="6">
    <location>
        <begin position="127"/>
        <end position="151"/>
    </location>
</feature>
<evidence type="ECO:0000256" key="4">
    <source>
        <dbReference type="ARBA" id="ARBA00022989"/>
    </source>
</evidence>
<keyword evidence="4 7" id="KW-1133">Transmembrane helix</keyword>
<evidence type="ECO:0000256" key="5">
    <source>
        <dbReference type="ARBA" id="ARBA00023136"/>
    </source>
</evidence>
<name>A0A4Z1PB16_9PEZI</name>
<evidence type="ECO:0000256" key="1">
    <source>
        <dbReference type="ARBA" id="ARBA00004370"/>
    </source>
</evidence>
<comment type="similarity">
    <text evidence="2">Belongs to the UPF0057 (PMP3) family.</text>
</comment>
<sequence length="184" mass="20627">MRNIPYRILITTVNIFFPPVAVMMLTGLGHDTLVNSLLFLAGVLPSHVHGFYISCTYFHRRRKARKGRYPGDAKGMIASKNVLNGGLTSRECERRWLAENGGGSEKVKLKSRRNSRRPSRRSSRRSSLRESVEGKEVEGGIGKRVEMDAGEVRPQTKRIQTWRSEVVDADLDLMPALPPRPGVG</sequence>
<keyword evidence="3 7" id="KW-0812">Transmembrane</keyword>
<comment type="caution">
    <text evidence="8">The sequence shown here is derived from an EMBL/GenBank/DDBJ whole genome shotgun (WGS) entry which is preliminary data.</text>
</comment>
<evidence type="ECO:0000313" key="9">
    <source>
        <dbReference type="Proteomes" id="UP000298493"/>
    </source>
</evidence>
<evidence type="ECO:0000256" key="7">
    <source>
        <dbReference type="SAM" id="Phobius"/>
    </source>
</evidence>
<proteinExistence type="inferred from homology"/>
<dbReference type="Proteomes" id="UP000298493">
    <property type="component" value="Unassembled WGS sequence"/>
</dbReference>
<comment type="subcellular location">
    <subcellularLocation>
        <location evidence="1">Membrane</location>
    </subcellularLocation>
</comment>
<dbReference type="Pfam" id="PF01679">
    <property type="entry name" value="Pmp3"/>
    <property type="match status" value="1"/>
</dbReference>
<dbReference type="InterPro" id="IPR000612">
    <property type="entry name" value="PMP3"/>
</dbReference>
<reference evidence="8 9" key="1">
    <citation type="submission" date="2019-04" db="EMBL/GenBank/DDBJ databases">
        <title>High contiguity whole genome sequence and gene annotation resource for two Venturia nashicola isolates.</title>
        <authorList>
            <person name="Prokchorchik M."/>
            <person name="Won K."/>
            <person name="Lee Y."/>
            <person name="Choi E.D."/>
            <person name="Segonzac C."/>
            <person name="Sohn K.H."/>
        </authorList>
    </citation>
    <scope>NUCLEOTIDE SEQUENCE [LARGE SCALE GENOMIC DNA]</scope>
    <source>
        <strain evidence="8 9">PRI2</strain>
    </source>
</reference>
<evidence type="ECO:0000313" key="8">
    <source>
        <dbReference type="EMBL" id="TID26592.1"/>
    </source>
</evidence>
<evidence type="ECO:0000256" key="3">
    <source>
        <dbReference type="ARBA" id="ARBA00022692"/>
    </source>
</evidence>
<accession>A0A4Z1PB16</accession>
<dbReference type="GO" id="GO:0016020">
    <property type="term" value="C:membrane"/>
    <property type="evidence" value="ECO:0007669"/>
    <property type="project" value="UniProtKB-SubCell"/>
</dbReference>
<dbReference type="OrthoDB" id="2152119at2759"/>
<feature type="transmembrane region" description="Helical" evidence="7">
    <location>
        <begin position="37"/>
        <end position="58"/>
    </location>
</feature>
<dbReference type="AlphaFoldDB" id="A0A4Z1PB16"/>
<feature type="transmembrane region" description="Helical" evidence="7">
    <location>
        <begin position="7"/>
        <end position="25"/>
    </location>
</feature>
<evidence type="ECO:0000256" key="2">
    <source>
        <dbReference type="ARBA" id="ARBA00009530"/>
    </source>
</evidence>
<evidence type="ECO:0000256" key="6">
    <source>
        <dbReference type="SAM" id="MobiDB-lite"/>
    </source>
</evidence>
<dbReference type="EMBL" id="SNSC02000002">
    <property type="protein sequence ID" value="TID26592.1"/>
    <property type="molecule type" value="Genomic_DNA"/>
</dbReference>